<dbReference type="AlphaFoldDB" id="A0A225VLS3"/>
<evidence type="ECO:0000313" key="2">
    <source>
        <dbReference type="Proteomes" id="UP000198211"/>
    </source>
</evidence>
<dbReference type="EMBL" id="NBNE01003992">
    <property type="protein sequence ID" value="OWZ06373.1"/>
    <property type="molecule type" value="Genomic_DNA"/>
</dbReference>
<keyword evidence="2" id="KW-1185">Reference proteome</keyword>
<comment type="caution">
    <text evidence="1">The sequence shown here is derived from an EMBL/GenBank/DDBJ whole genome shotgun (WGS) entry which is preliminary data.</text>
</comment>
<dbReference type="Proteomes" id="UP000198211">
    <property type="component" value="Unassembled WGS sequence"/>
</dbReference>
<gene>
    <name evidence="1" type="ORF">PHMEG_00021381</name>
</gene>
<evidence type="ECO:0000313" key="1">
    <source>
        <dbReference type="EMBL" id="OWZ06373.1"/>
    </source>
</evidence>
<accession>A0A225VLS3</accession>
<evidence type="ECO:0008006" key="3">
    <source>
        <dbReference type="Google" id="ProtNLM"/>
    </source>
</evidence>
<reference evidence="2" key="1">
    <citation type="submission" date="2017-03" db="EMBL/GenBank/DDBJ databases">
        <title>Phytopthora megakarya and P. palmivora, two closely related causual agents of cacao black pod achieved similar genome size and gene model numbers by different mechanisms.</title>
        <authorList>
            <person name="Ali S."/>
            <person name="Shao J."/>
            <person name="Larry D.J."/>
            <person name="Kronmiller B."/>
            <person name="Shen D."/>
            <person name="Strem M.D."/>
            <person name="Melnick R.L."/>
            <person name="Guiltinan M.J."/>
            <person name="Tyler B.M."/>
            <person name="Meinhardt L.W."/>
            <person name="Bailey B.A."/>
        </authorList>
    </citation>
    <scope>NUCLEOTIDE SEQUENCE [LARGE SCALE GENOMIC DNA]</scope>
    <source>
        <strain evidence="2">zdho120</strain>
    </source>
</reference>
<organism evidence="1 2">
    <name type="scientific">Phytophthora megakarya</name>
    <dbReference type="NCBI Taxonomy" id="4795"/>
    <lineage>
        <taxon>Eukaryota</taxon>
        <taxon>Sar</taxon>
        <taxon>Stramenopiles</taxon>
        <taxon>Oomycota</taxon>
        <taxon>Peronosporomycetes</taxon>
        <taxon>Peronosporales</taxon>
        <taxon>Peronosporaceae</taxon>
        <taxon>Phytophthora</taxon>
    </lineage>
</organism>
<protein>
    <recommendedName>
        <fullName evidence="3">M96 mating-specific protein</fullName>
    </recommendedName>
</protein>
<sequence length="279" mass="31922">MFYNTFFDSLSVLYGKLDEVFNEVGFNQTPGKTFVGKPTRKLDGETEYYENNWVGIVPFTYERTCDAVWTLAAAPHRQEQRYQYDDLQDSENSIGVKYYVPVQNKGKIIKIRNCQVAKRYVEESRMVVVWRVLSDASGDFPGVTQDETGWCIVHTPSRNATDDATTLVQACIRLTPIHFRSNDASMKRMVAEFTELSMETGVDDSLEIQHMLESLLLDEALRSDDLDFDDIEILDSRDGETVMKPHFHSLACKCKPPHLLLTIPPYVHVQEFAFISPQA</sequence>
<dbReference type="OrthoDB" id="156249at2759"/>
<proteinExistence type="predicted"/>
<name>A0A225VLS3_9STRA</name>